<evidence type="ECO:0000313" key="2">
    <source>
        <dbReference type="Proteomes" id="UP000255168"/>
    </source>
</evidence>
<name>A0A375H2L1_9BURK</name>
<gene>
    <name evidence="1" type="ORF">CBM2607_10015</name>
</gene>
<protein>
    <submittedName>
        <fullName evidence="1">Uncharacterized protein</fullName>
    </submittedName>
</protein>
<reference evidence="1 2" key="1">
    <citation type="submission" date="2018-01" db="EMBL/GenBank/DDBJ databases">
        <authorList>
            <person name="Clerissi C."/>
        </authorList>
    </citation>
    <scope>NUCLEOTIDE SEQUENCE [LARGE SCALE GENOMIC DNA]</scope>
    <source>
        <strain evidence="1">Cupriavidus taiwanensis STM 6160</strain>
    </source>
</reference>
<accession>A0A375H2L1</accession>
<evidence type="ECO:0000313" key="1">
    <source>
        <dbReference type="EMBL" id="SPD45078.1"/>
    </source>
</evidence>
<dbReference type="Proteomes" id="UP000255168">
    <property type="component" value="Chromosome I"/>
</dbReference>
<organism evidence="1 2">
    <name type="scientific">Cupriavidus neocaledonicus</name>
    <dbReference type="NCBI Taxonomy" id="1040979"/>
    <lineage>
        <taxon>Bacteria</taxon>
        <taxon>Pseudomonadati</taxon>
        <taxon>Pseudomonadota</taxon>
        <taxon>Betaproteobacteria</taxon>
        <taxon>Burkholderiales</taxon>
        <taxon>Burkholderiaceae</taxon>
        <taxon>Cupriavidus</taxon>
    </lineage>
</organism>
<dbReference type="AlphaFoldDB" id="A0A375H2L1"/>
<proteinExistence type="predicted"/>
<dbReference type="EMBL" id="LT984806">
    <property type="protein sequence ID" value="SPD45078.1"/>
    <property type="molecule type" value="Genomic_DNA"/>
</dbReference>
<sequence>MTRHLKSCLRAMQGERAKFARELEERDTYRAKRTVIKLLDSYPEFGIGQSAEICRWITWQPTIRRTPQ</sequence>